<comment type="similarity">
    <text evidence="6">Belongs to the FAD-dependent oxidoreductase family.</text>
</comment>
<keyword evidence="10" id="KW-0274">FAD</keyword>
<comment type="pathway">
    <text evidence="4">Hydrocarbon metabolism; alkane degradation.</text>
</comment>
<keyword evidence="12" id="KW-0408">Iron</keyword>
<dbReference type="InterPro" id="IPR024935">
    <property type="entry name" value="Rubredoxin_dom"/>
</dbReference>
<evidence type="ECO:0000256" key="11">
    <source>
        <dbReference type="ARBA" id="ARBA00022982"/>
    </source>
</evidence>
<dbReference type="InterPro" id="IPR036188">
    <property type="entry name" value="FAD/NAD-bd_sf"/>
</dbReference>
<dbReference type="Pfam" id="PF00301">
    <property type="entry name" value="Rubredoxin"/>
    <property type="match status" value="1"/>
</dbReference>
<dbReference type="PRINTS" id="PR00163">
    <property type="entry name" value="RUBREDOXIN"/>
</dbReference>
<gene>
    <name evidence="14" type="ORF">F8B43_4541</name>
</gene>
<evidence type="ECO:0000256" key="7">
    <source>
        <dbReference type="ARBA" id="ARBA00022448"/>
    </source>
</evidence>
<comment type="caution">
    <text evidence="14">The sequence shown here is derived from an EMBL/GenBank/DDBJ whole genome shotgun (WGS) entry which is preliminary data.</text>
</comment>
<sequence>MSASAPSDGLGPWQQFLCRACGLIYDESEGDPDSGLPPGTRFADIPEDWACPICGVTKADFEPYTRRARVAPRPVSVAPQRRPGVVIVGGGVSGWSVAEAIRAEDASLPITLVTACDGARYHKPELSVAFGRGLDPEALRRETGPAAAARLGLRLMADTVAVGLSAERHALRTTRGTLPYTHLVLAHGARPALPACLDPALCWRVNDLAAWSGLHAELARGPGAVAVIGAGMVGCELAEDLARAGHSVTLVGADALPMPEFLPEQAGRRLLAGLEGLGIRYRGHSLVRGLSRRPDGTVALALSDGTSLSAATVIAATGLATPSRLVRSAGLTFDRGIVVDPATLRTSGPDIFALGDCISLGGHPCRFIEPVARQAATIAGAILGLDHPGYAHAAPVIRLKTRSAPIALHGTPVAGAPWHVVEDSAQRLAMEQRQGDAVTAWLAA</sequence>
<comment type="similarity">
    <text evidence="5">Belongs to the rubredoxin family.</text>
</comment>
<protein>
    <submittedName>
        <fullName evidence="14">Rubredoxin-NAD(+) reductase</fullName>
        <ecNumber evidence="14">1.18.1.1</ecNumber>
    </submittedName>
</protein>
<evidence type="ECO:0000256" key="2">
    <source>
        <dbReference type="ARBA" id="ARBA00001974"/>
    </source>
</evidence>
<feature type="domain" description="Rubredoxin-like" evidence="13">
    <location>
        <begin position="13"/>
        <end position="64"/>
    </location>
</feature>
<dbReference type="CDD" id="cd00730">
    <property type="entry name" value="rubredoxin"/>
    <property type="match status" value="1"/>
</dbReference>
<dbReference type="Gene3D" id="2.20.28.10">
    <property type="match status" value="1"/>
</dbReference>
<keyword evidence="11" id="KW-0249">Electron transport</keyword>
<dbReference type="Proteomes" id="UP000469949">
    <property type="component" value="Unassembled WGS sequence"/>
</dbReference>
<evidence type="ECO:0000256" key="9">
    <source>
        <dbReference type="ARBA" id="ARBA00022723"/>
    </source>
</evidence>
<evidence type="ECO:0000259" key="13">
    <source>
        <dbReference type="PROSITE" id="PS50903"/>
    </source>
</evidence>
<evidence type="ECO:0000313" key="14">
    <source>
        <dbReference type="EMBL" id="KAB7783247.1"/>
    </source>
</evidence>
<comment type="cofactor">
    <cofactor evidence="1">
        <name>Fe(3+)</name>
        <dbReference type="ChEBI" id="CHEBI:29034"/>
    </cofactor>
</comment>
<dbReference type="Gene3D" id="3.50.50.60">
    <property type="entry name" value="FAD/NAD(P)-binding domain"/>
    <property type="match status" value="2"/>
</dbReference>
<accession>A0A833J2G9</accession>
<dbReference type="AlphaFoldDB" id="A0A833J2G9"/>
<organism evidence="14 15">
    <name type="scientific">Methylorubrum populi</name>
    <dbReference type="NCBI Taxonomy" id="223967"/>
    <lineage>
        <taxon>Bacteria</taxon>
        <taxon>Pseudomonadati</taxon>
        <taxon>Pseudomonadota</taxon>
        <taxon>Alphaproteobacteria</taxon>
        <taxon>Hyphomicrobiales</taxon>
        <taxon>Methylobacteriaceae</taxon>
        <taxon>Methylorubrum</taxon>
    </lineage>
</organism>
<dbReference type="SUPFAM" id="SSF51905">
    <property type="entry name" value="FAD/NAD(P)-binding domain"/>
    <property type="match status" value="1"/>
</dbReference>
<dbReference type="InterPro" id="IPR023753">
    <property type="entry name" value="FAD/NAD-binding_dom"/>
</dbReference>
<keyword evidence="7" id="KW-0813">Transport</keyword>
<dbReference type="InterPro" id="IPR024934">
    <property type="entry name" value="Rubredoxin-like_dom"/>
</dbReference>
<evidence type="ECO:0000256" key="5">
    <source>
        <dbReference type="ARBA" id="ARBA00005337"/>
    </source>
</evidence>
<evidence type="ECO:0000256" key="8">
    <source>
        <dbReference type="ARBA" id="ARBA00022630"/>
    </source>
</evidence>
<dbReference type="GO" id="GO:0015044">
    <property type="term" value="F:rubredoxin-NAD+ reductase activity"/>
    <property type="evidence" value="ECO:0007669"/>
    <property type="project" value="UniProtKB-EC"/>
</dbReference>
<dbReference type="GO" id="GO:0005506">
    <property type="term" value="F:iron ion binding"/>
    <property type="evidence" value="ECO:0007669"/>
    <property type="project" value="InterPro"/>
</dbReference>
<keyword evidence="8" id="KW-0285">Flavoprotein</keyword>
<dbReference type="PROSITE" id="PS00202">
    <property type="entry name" value="RUBREDOXIN"/>
    <property type="match status" value="1"/>
</dbReference>
<dbReference type="PANTHER" id="PTHR43429:SF3">
    <property type="entry name" value="NITRITE REDUCTASE [NAD(P)H]"/>
    <property type="match status" value="1"/>
</dbReference>
<keyword evidence="14" id="KW-0560">Oxidoreductase</keyword>
<dbReference type="FunFam" id="2.20.28.10:FF:000001">
    <property type="entry name" value="Rubredoxin"/>
    <property type="match status" value="1"/>
</dbReference>
<dbReference type="EC" id="1.18.1.1" evidence="14"/>
<dbReference type="EMBL" id="WEKV01000018">
    <property type="protein sequence ID" value="KAB7783247.1"/>
    <property type="molecule type" value="Genomic_DNA"/>
</dbReference>
<name>A0A833J2G9_9HYPH</name>
<evidence type="ECO:0000256" key="4">
    <source>
        <dbReference type="ARBA" id="ARBA00004933"/>
    </source>
</evidence>
<comment type="function">
    <text evidence="3">Involved in the hydrocarbon hydroxylating system, which transfers electrons from NADH to rubredoxin reductase and then through rubredoxin to alkane 1 monooxygenase.</text>
</comment>
<dbReference type="InterPro" id="IPR050260">
    <property type="entry name" value="FAD-bd_OxRdtase"/>
</dbReference>
<evidence type="ECO:0000256" key="10">
    <source>
        <dbReference type="ARBA" id="ARBA00022827"/>
    </source>
</evidence>
<proteinExistence type="inferred from homology"/>
<dbReference type="Pfam" id="PF07992">
    <property type="entry name" value="Pyr_redox_2"/>
    <property type="match status" value="1"/>
</dbReference>
<evidence type="ECO:0000313" key="15">
    <source>
        <dbReference type="Proteomes" id="UP000469949"/>
    </source>
</evidence>
<keyword evidence="9" id="KW-0479">Metal-binding</keyword>
<dbReference type="PANTHER" id="PTHR43429">
    <property type="entry name" value="PYRIDINE NUCLEOTIDE-DISULFIDE OXIDOREDUCTASE DOMAIN-CONTAINING"/>
    <property type="match status" value="1"/>
</dbReference>
<evidence type="ECO:0000256" key="12">
    <source>
        <dbReference type="ARBA" id="ARBA00023004"/>
    </source>
</evidence>
<dbReference type="PRINTS" id="PR00411">
    <property type="entry name" value="PNDRDTASEI"/>
</dbReference>
<dbReference type="RefSeq" id="WP_152278422.1">
    <property type="nucleotide sequence ID" value="NZ_WEKV01000018.1"/>
</dbReference>
<reference evidence="14 15" key="1">
    <citation type="submission" date="2019-10" db="EMBL/GenBank/DDBJ databases">
        <title>Draft Genome Sequence of the Caffeine Degrading Methylotroph Methylorubrum populi PINKEL.</title>
        <authorList>
            <person name="Dawson S.C."/>
            <person name="Zhang X."/>
            <person name="Wright M.E."/>
            <person name="Sharma G."/>
            <person name="Langner J.T."/>
            <person name="Ditty J.L."/>
            <person name="Subuyuj G.A."/>
        </authorList>
    </citation>
    <scope>NUCLEOTIDE SEQUENCE [LARGE SCALE GENOMIC DNA]</scope>
    <source>
        <strain evidence="14 15">Pinkel</strain>
    </source>
</reference>
<evidence type="ECO:0000256" key="6">
    <source>
        <dbReference type="ARBA" id="ARBA00006442"/>
    </source>
</evidence>
<evidence type="ECO:0000256" key="3">
    <source>
        <dbReference type="ARBA" id="ARBA00002792"/>
    </source>
</evidence>
<comment type="cofactor">
    <cofactor evidence="2">
        <name>FAD</name>
        <dbReference type="ChEBI" id="CHEBI:57692"/>
    </cofactor>
</comment>
<evidence type="ECO:0000256" key="1">
    <source>
        <dbReference type="ARBA" id="ARBA00001965"/>
    </source>
</evidence>
<dbReference type="PRINTS" id="PR00368">
    <property type="entry name" value="FADPNR"/>
</dbReference>
<dbReference type="PROSITE" id="PS50903">
    <property type="entry name" value="RUBREDOXIN_LIKE"/>
    <property type="match status" value="1"/>
</dbReference>
<dbReference type="InterPro" id="IPR018527">
    <property type="entry name" value="Rubredoxin_Fe_BS"/>
</dbReference>
<dbReference type="SUPFAM" id="SSF57802">
    <property type="entry name" value="Rubredoxin-like"/>
    <property type="match status" value="1"/>
</dbReference>